<evidence type="ECO:0000256" key="5">
    <source>
        <dbReference type="ARBA" id="ARBA00022842"/>
    </source>
</evidence>
<dbReference type="PROSITE" id="PS00444">
    <property type="entry name" value="POLYPRENYL_SYNTHASE_2"/>
    <property type="match status" value="1"/>
</dbReference>
<feature type="region of interest" description="Disordered" evidence="7">
    <location>
        <begin position="16"/>
        <end position="57"/>
    </location>
</feature>
<accession>A0A6N7EKB7</accession>
<evidence type="ECO:0000313" key="9">
    <source>
        <dbReference type="Proteomes" id="UP000437709"/>
    </source>
</evidence>
<comment type="caution">
    <text evidence="8">The sequence shown here is derived from an EMBL/GenBank/DDBJ whole genome shotgun (WGS) entry which is preliminary data.</text>
</comment>
<dbReference type="GO" id="GO:0004659">
    <property type="term" value="F:prenyltransferase activity"/>
    <property type="evidence" value="ECO:0007669"/>
    <property type="project" value="InterPro"/>
</dbReference>
<name>A0A6N7EKB7_9MICO</name>
<keyword evidence="5" id="KW-0460">Magnesium</keyword>
<dbReference type="SFLD" id="SFLDS00005">
    <property type="entry name" value="Isoprenoid_Synthase_Type_I"/>
    <property type="match status" value="1"/>
</dbReference>
<dbReference type="PROSITE" id="PS00723">
    <property type="entry name" value="POLYPRENYL_SYNTHASE_1"/>
    <property type="match status" value="1"/>
</dbReference>
<dbReference type="PANTHER" id="PTHR12001:SF85">
    <property type="entry name" value="SHORT CHAIN ISOPRENYL DIPHOSPHATE SYNTHASE"/>
    <property type="match status" value="1"/>
</dbReference>
<dbReference type="GO" id="GO:0008299">
    <property type="term" value="P:isoprenoid biosynthetic process"/>
    <property type="evidence" value="ECO:0007669"/>
    <property type="project" value="InterPro"/>
</dbReference>
<evidence type="ECO:0000313" key="8">
    <source>
        <dbReference type="EMBL" id="MPV37861.1"/>
    </source>
</evidence>
<reference evidence="8 9" key="1">
    <citation type="submission" date="2019-10" db="EMBL/GenBank/DDBJ databases">
        <title>Georgenia wutianyii sp. nov. and Georgenia yuyongxinii sp. nov. isolated from plateau pika (Ochotona curzoniae) in the Qinghai-Tibet plateau of China.</title>
        <authorList>
            <person name="Tian Z."/>
        </authorList>
    </citation>
    <scope>NUCLEOTIDE SEQUENCE [LARGE SCALE GENOMIC DNA]</scope>
    <source>
        <strain evidence="8 9">JCM 19765</strain>
    </source>
</reference>
<feature type="compositionally biased region" description="Polar residues" evidence="7">
    <location>
        <begin position="16"/>
        <end position="28"/>
    </location>
</feature>
<dbReference type="CDD" id="cd00685">
    <property type="entry name" value="Trans_IPPS_HT"/>
    <property type="match status" value="1"/>
</dbReference>
<dbReference type="Gene3D" id="1.10.600.10">
    <property type="entry name" value="Farnesyl Diphosphate Synthase"/>
    <property type="match status" value="1"/>
</dbReference>
<gene>
    <name evidence="8" type="ORF">GB881_12550</name>
</gene>
<evidence type="ECO:0000256" key="4">
    <source>
        <dbReference type="ARBA" id="ARBA00022723"/>
    </source>
</evidence>
<keyword evidence="9" id="KW-1185">Reference proteome</keyword>
<comment type="cofactor">
    <cofactor evidence="1">
        <name>Mg(2+)</name>
        <dbReference type="ChEBI" id="CHEBI:18420"/>
    </cofactor>
</comment>
<dbReference type="AlphaFoldDB" id="A0A6N7EKB7"/>
<sequence>MRQHYPSPLAWNVVSQSSNLRSQLTSDTAGRDRHGMRRRPTRGPSRNGRHDERGRMSAGAVEDAIARFFVDGAGRVGSADHDALWSALREAAEGGKRIRPMLLTTVYEALGGTDERVAGEVAAALELLHTAFVVHDDVIDGDTVRRGRPNVSGTFAGQARSFGLAAERAARYGDAAGILAGDLALAGAVRTLALCGAGHETVRRMLDLVDRALHVTAAGELTDVRLGMLGGRDLTETLTMEEHKTAVYSFELPLQLAAVLAGSDDACTEALGRFGLLLGVAFQLRDDLDGMFGDRARTGKSALSDLREGKCTPLMTYARDTDAWPEIAPHLGAETVDEGTAARVRDLLLACGARRFVEDLARGYAQAASEVVAHLTVAPLLQEWVTAVTDEVRSAA</sequence>
<proteinExistence type="inferred from homology"/>
<evidence type="ECO:0000256" key="6">
    <source>
        <dbReference type="RuleBase" id="RU004466"/>
    </source>
</evidence>
<dbReference type="OrthoDB" id="4497239at2"/>
<dbReference type="InterPro" id="IPR033749">
    <property type="entry name" value="Polyprenyl_synt_CS"/>
</dbReference>
<dbReference type="GO" id="GO:0046872">
    <property type="term" value="F:metal ion binding"/>
    <property type="evidence" value="ECO:0007669"/>
    <property type="project" value="UniProtKB-KW"/>
</dbReference>
<dbReference type="PANTHER" id="PTHR12001">
    <property type="entry name" value="GERANYLGERANYL PYROPHOSPHATE SYNTHASE"/>
    <property type="match status" value="1"/>
</dbReference>
<organism evidence="8 9">
    <name type="scientific">Georgenia subflava</name>
    <dbReference type="NCBI Taxonomy" id="1622177"/>
    <lineage>
        <taxon>Bacteria</taxon>
        <taxon>Bacillati</taxon>
        <taxon>Actinomycetota</taxon>
        <taxon>Actinomycetes</taxon>
        <taxon>Micrococcales</taxon>
        <taxon>Bogoriellaceae</taxon>
        <taxon>Georgenia</taxon>
    </lineage>
</organism>
<evidence type="ECO:0000256" key="3">
    <source>
        <dbReference type="ARBA" id="ARBA00022679"/>
    </source>
</evidence>
<dbReference type="EMBL" id="WHPC01000052">
    <property type="protein sequence ID" value="MPV37861.1"/>
    <property type="molecule type" value="Genomic_DNA"/>
</dbReference>
<dbReference type="Proteomes" id="UP000437709">
    <property type="component" value="Unassembled WGS sequence"/>
</dbReference>
<keyword evidence="4" id="KW-0479">Metal-binding</keyword>
<dbReference type="SUPFAM" id="SSF48576">
    <property type="entry name" value="Terpenoid synthases"/>
    <property type="match status" value="1"/>
</dbReference>
<dbReference type="InterPro" id="IPR000092">
    <property type="entry name" value="Polyprenyl_synt"/>
</dbReference>
<evidence type="ECO:0000256" key="2">
    <source>
        <dbReference type="ARBA" id="ARBA00006706"/>
    </source>
</evidence>
<keyword evidence="3 6" id="KW-0808">Transferase</keyword>
<dbReference type="Pfam" id="PF00348">
    <property type="entry name" value="polyprenyl_synt"/>
    <property type="match status" value="1"/>
</dbReference>
<evidence type="ECO:0000256" key="1">
    <source>
        <dbReference type="ARBA" id="ARBA00001946"/>
    </source>
</evidence>
<comment type="similarity">
    <text evidence="2 6">Belongs to the FPP/GGPP synthase family.</text>
</comment>
<protein>
    <submittedName>
        <fullName evidence="8">Polyprenyl synthetase family protein</fullName>
    </submittedName>
</protein>
<dbReference type="InterPro" id="IPR008949">
    <property type="entry name" value="Isoprenoid_synthase_dom_sf"/>
</dbReference>
<evidence type="ECO:0000256" key="7">
    <source>
        <dbReference type="SAM" id="MobiDB-lite"/>
    </source>
</evidence>